<evidence type="ECO:0000313" key="3">
    <source>
        <dbReference type="Proteomes" id="UP000798808"/>
    </source>
</evidence>
<evidence type="ECO:0008006" key="4">
    <source>
        <dbReference type="Google" id="ProtNLM"/>
    </source>
</evidence>
<dbReference type="InterPro" id="IPR052918">
    <property type="entry name" value="Motility_Chemotaxis_Reg"/>
</dbReference>
<evidence type="ECO:0000313" key="2">
    <source>
        <dbReference type="EMBL" id="MTI26292.1"/>
    </source>
</evidence>
<keyword evidence="1" id="KW-0812">Transmembrane</keyword>
<reference evidence="2 3" key="1">
    <citation type="submission" date="2019-02" db="EMBL/GenBank/DDBJ databases">
        <authorList>
            <person name="Goldberg S.R."/>
            <person name="Haltli B.A."/>
            <person name="Correa H."/>
            <person name="Russell K.G."/>
        </authorList>
    </citation>
    <scope>NUCLEOTIDE SEQUENCE [LARGE SCALE GENOMIC DNA]</scope>
    <source>
        <strain evidence="2 3">JCM 16186</strain>
    </source>
</reference>
<keyword evidence="1" id="KW-1133">Transmembrane helix</keyword>
<dbReference type="Proteomes" id="UP000798808">
    <property type="component" value="Unassembled WGS sequence"/>
</dbReference>
<feature type="transmembrane region" description="Helical" evidence="1">
    <location>
        <begin position="20"/>
        <end position="39"/>
    </location>
</feature>
<organism evidence="2 3">
    <name type="scientific">Fulvivirga kasyanovii</name>
    <dbReference type="NCBI Taxonomy" id="396812"/>
    <lineage>
        <taxon>Bacteria</taxon>
        <taxon>Pseudomonadati</taxon>
        <taxon>Bacteroidota</taxon>
        <taxon>Cytophagia</taxon>
        <taxon>Cytophagales</taxon>
        <taxon>Fulvivirgaceae</taxon>
        <taxon>Fulvivirga</taxon>
    </lineage>
</organism>
<dbReference type="PANTHER" id="PTHR35580">
    <property type="entry name" value="CELL SURFACE GLYCOPROTEIN (S-LAYER PROTEIN)-LIKE PROTEIN"/>
    <property type="match status" value="1"/>
</dbReference>
<dbReference type="SUPFAM" id="SSF101898">
    <property type="entry name" value="NHL repeat"/>
    <property type="match status" value="1"/>
</dbReference>
<keyword evidence="3" id="KW-1185">Reference proteome</keyword>
<dbReference type="RefSeq" id="WP_155173299.1">
    <property type="nucleotide sequence ID" value="NZ_SMLW01000573.1"/>
</dbReference>
<sequence length="510" mass="56234">MYITNLDMEWNKIRREMRKFKILFQIMLVLNFTLVVQGYSQHLNFNWVSTLEEGNADIARAVSISDAGDVYMIGASQESGHSENGRMKTSNSDIVINEITNMGKASWSKKAGSSIGRSNVIDEYGTDIISKNDYLYITGVYNYQGRFDGAELLSKGLEDIFIGKYRKNGELMWMKSIGGVSQDLVYDMALDSDDNIYITGSIQHDAQFGDMLISAGDNAQFFIAKYSSGGDLLWCKYSSGNGRVAGKSVYISAGNIYIAGEFTGSSTIGNNTLVSNGQTDIFLAKMDLDGGLKQLTTVGGEEEDRVESMVATNKGEIYFCGSFTGFIIHQEKIMQSNGLHDVLLGKLSPNLTIEWMNTYGGVGMDVAHAVEIVDDEIVVAGTFEKELRLNGESHWSFGFTDIFLVDLDSKGNVSWLEVIGGAGQNHVTDLRLKNNELYLSGFFIGDINFNDESSYSEKASSSFLFNFSLGKKEESQPSISDVVIYPNPAKNNITIRLTGEVASESKTIRV</sequence>
<comment type="caution">
    <text evidence="2">The sequence shown here is derived from an EMBL/GenBank/DDBJ whole genome shotgun (WGS) entry which is preliminary data.</text>
</comment>
<evidence type="ECO:0000256" key="1">
    <source>
        <dbReference type="SAM" id="Phobius"/>
    </source>
</evidence>
<protein>
    <recommendedName>
        <fullName evidence="4">T9SS C-terminal target domain-containing protein</fullName>
    </recommendedName>
</protein>
<accession>A0ABW9RRE6</accession>
<gene>
    <name evidence="2" type="ORF">E1163_15145</name>
</gene>
<name>A0ABW9RRE6_9BACT</name>
<dbReference type="EMBL" id="SMLW01000573">
    <property type="protein sequence ID" value="MTI26292.1"/>
    <property type="molecule type" value="Genomic_DNA"/>
</dbReference>
<dbReference type="PANTHER" id="PTHR35580:SF1">
    <property type="entry name" value="PHYTASE-LIKE DOMAIN-CONTAINING PROTEIN"/>
    <property type="match status" value="1"/>
</dbReference>
<keyword evidence="1" id="KW-0472">Membrane</keyword>
<proteinExistence type="predicted"/>
<feature type="non-terminal residue" evidence="2">
    <location>
        <position position="510"/>
    </location>
</feature>